<evidence type="ECO:0000259" key="9">
    <source>
        <dbReference type="PROSITE" id="PS51175"/>
    </source>
</evidence>
<dbReference type="Pfam" id="PF02018">
    <property type="entry name" value="CBM_4_9"/>
    <property type="match status" value="1"/>
</dbReference>
<feature type="active site" description="Proton donor" evidence="7">
    <location>
        <position position="226"/>
    </location>
</feature>
<dbReference type="InterPro" id="IPR006311">
    <property type="entry name" value="TAT_signal"/>
</dbReference>
<dbReference type="SUPFAM" id="SSF75005">
    <property type="entry name" value="Arabinanase/levansucrase/invertase"/>
    <property type="match status" value="1"/>
</dbReference>
<dbReference type="InterPro" id="IPR052176">
    <property type="entry name" value="Glycosyl_Hydrlase_43_Enz"/>
</dbReference>
<sequence length="616" mass="65102">MTATISGLGAVLRRRTLLTAAWVVTLLAVVAVFVPSARADNPIVQTIYTADPAPLVYNGRVYLYTGHDEDNSTYFTMKEWRVYSTTDMVNWTDHGSPMSLTTFSWASANAWAGQVVNRNGKFYWYVPVTNRSTGRMAIGVGVSNSPTGPFTDAIGRPLVENNEIDPTVFIDDNGQAYLYWGNPNLWYVRLNTDMISYSGSVTQIPLTTAGFGTRTGNASRPTLYEEGPWVYQRGNTYYNVFAAKCCSEFIGYSTASSPTGPWTYRGTVMPTQGSSFTNHPGIIDYAGNSYFFYHNGALPGGGGYTRSVAVERFSYNADGSIPTINMTTGGAPQVGTLDPYVRQEAETIAWETGVETEPSSEGGMNVGWIENGDSIKVKGVAFGGGATSFTARVASATSGGRIEVRLDSVNGTLVGTCTVGGTGGWQTWTTVTCPVSGATGTHDLYLKFTGGSGNLFNVNWWQFAGGGSSTGNILTNGGAEDGTSGWGVFGTGTLSSNTSVAHSGSRSLQLSGRTAAWNGVAQDVTSKLVNGKSYATSVWVRSGSGTPSAKAMLAVTANGTTSYVQLAPATTVNTNGWTQLSGTATVSWSGTLTGATFYVETTAGTDPLIVDDASLQ</sequence>
<dbReference type="PANTHER" id="PTHR43772:SF2">
    <property type="entry name" value="PUTATIVE (AFU_ORTHOLOGUE AFUA_2G04480)-RELATED"/>
    <property type="match status" value="1"/>
</dbReference>
<dbReference type="RefSeq" id="WP_052388027.1">
    <property type="nucleotide sequence ID" value="NZ_CP073767.1"/>
</dbReference>
<gene>
    <name evidence="10" type="ORF">Daura_32160</name>
</gene>
<dbReference type="InterPro" id="IPR003305">
    <property type="entry name" value="CenC_carb-bd"/>
</dbReference>
<dbReference type="InterPro" id="IPR006710">
    <property type="entry name" value="Glyco_hydro_43"/>
</dbReference>
<evidence type="ECO:0000256" key="5">
    <source>
        <dbReference type="ARBA" id="ARBA00023277"/>
    </source>
</evidence>
<dbReference type="Pfam" id="PF04616">
    <property type="entry name" value="Glyco_hydro_43"/>
    <property type="match status" value="1"/>
</dbReference>
<evidence type="ECO:0000256" key="3">
    <source>
        <dbReference type="ARBA" id="ARBA00022729"/>
    </source>
</evidence>
<dbReference type="CDD" id="cd18618">
    <property type="entry name" value="GH43_Xsa43E-like"/>
    <property type="match status" value="1"/>
</dbReference>
<keyword evidence="4" id="KW-0378">Hydrolase</keyword>
<keyword evidence="6" id="KW-0326">Glycosidase</keyword>
<dbReference type="InterPro" id="IPR023296">
    <property type="entry name" value="Glyco_hydro_beta-prop_sf"/>
</dbReference>
<keyword evidence="2" id="KW-0624">Polysaccharide degradation</keyword>
<feature type="site" description="Important for catalytic activity, responsible for pKa modulation of the active site Glu and correct orientation of both the proton donor and substrate" evidence="8">
    <location>
        <position position="165"/>
    </location>
</feature>
<comment type="similarity">
    <text evidence="1">Belongs to the glycosyl hydrolase 43 family.</text>
</comment>
<keyword evidence="2" id="KW-0858">Xylan degradation</keyword>
<name>A0A9Q9IBN8_9ACTN</name>
<dbReference type="GO" id="GO:0004553">
    <property type="term" value="F:hydrolase activity, hydrolyzing O-glycosyl compounds"/>
    <property type="evidence" value="ECO:0007669"/>
    <property type="project" value="InterPro"/>
</dbReference>
<dbReference type="SMART" id="SM00606">
    <property type="entry name" value="CBD_IV"/>
    <property type="match status" value="1"/>
</dbReference>
<feature type="active site" description="Proton acceptor" evidence="7">
    <location>
        <position position="70"/>
    </location>
</feature>
<dbReference type="GO" id="GO:0045493">
    <property type="term" value="P:xylan catabolic process"/>
    <property type="evidence" value="ECO:0007669"/>
    <property type="project" value="UniProtKB-KW"/>
</dbReference>
<dbReference type="CDD" id="cd04084">
    <property type="entry name" value="CBM6_xylanase-like"/>
    <property type="match status" value="1"/>
</dbReference>
<dbReference type="KEGG" id="daur:Daura_32160"/>
<evidence type="ECO:0000256" key="7">
    <source>
        <dbReference type="PIRSR" id="PIRSR606710-1"/>
    </source>
</evidence>
<dbReference type="PROSITE" id="PS51175">
    <property type="entry name" value="CBM6"/>
    <property type="match status" value="1"/>
</dbReference>
<dbReference type="Proteomes" id="UP001058003">
    <property type="component" value="Chromosome"/>
</dbReference>
<proteinExistence type="inferred from homology"/>
<dbReference type="PROSITE" id="PS51318">
    <property type="entry name" value="TAT"/>
    <property type="match status" value="1"/>
</dbReference>
<feature type="domain" description="CBM6" evidence="9">
    <location>
        <begin position="341"/>
        <end position="464"/>
    </location>
</feature>
<dbReference type="SUPFAM" id="SSF49785">
    <property type="entry name" value="Galactose-binding domain-like"/>
    <property type="match status" value="2"/>
</dbReference>
<accession>A0A9Q9IBN8</accession>
<keyword evidence="11" id="KW-1185">Reference proteome</keyword>
<dbReference type="AlphaFoldDB" id="A0A9Q9IBN8"/>
<evidence type="ECO:0000256" key="4">
    <source>
        <dbReference type="ARBA" id="ARBA00022801"/>
    </source>
</evidence>
<reference evidence="10" key="1">
    <citation type="submission" date="2021-04" db="EMBL/GenBank/DDBJ databases">
        <title>Dactylosporangium aurantiacum NRRL B-8018 full assembly.</title>
        <authorList>
            <person name="Hartkoorn R.C."/>
            <person name="Beaudoing E."/>
            <person name="Hot D."/>
        </authorList>
    </citation>
    <scope>NUCLEOTIDE SEQUENCE</scope>
    <source>
        <strain evidence="10">NRRL B-8018</strain>
    </source>
</reference>
<evidence type="ECO:0000313" key="10">
    <source>
        <dbReference type="EMBL" id="UWZ51393.1"/>
    </source>
</evidence>
<evidence type="ECO:0000313" key="11">
    <source>
        <dbReference type="Proteomes" id="UP001058003"/>
    </source>
</evidence>
<dbReference type="InterPro" id="IPR006584">
    <property type="entry name" value="Cellulose-bd_IV"/>
</dbReference>
<dbReference type="Gene3D" id="2.60.120.260">
    <property type="entry name" value="Galactose-binding domain-like"/>
    <property type="match status" value="2"/>
</dbReference>
<protein>
    <submittedName>
        <fullName evidence="10">Family 43 glycosylhydrolase</fullName>
    </submittedName>
</protein>
<keyword evidence="3" id="KW-0732">Signal</keyword>
<dbReference type="Gene3D" id="2.115.10.20">
    <property type="entry name" value="Glycosyl hydrolase domain, family 43"/>
    <property type="match status" value="1"/>
</dbReference>
<dbReference type="Pfam" id="PF03422">
    <property type="entry name" value="CBM_6"/>
    <property type="match status" value="1"/>
</dbReference>
<dbReference type="PANTHER" id="PTHR43772">
    <property type="entry name" value="ENDO-1,4-BETA-XYLANASE"/>
    <property type="match status" value="1"/>
</dbReference>
<evidence type="ECO:0000256" key="8">
    <source>
        <dbReference type="PIRSR" id="PIRSR606710-2"/>
    </source>
</evidence>
<evidence type="ECO:0000256" key="1">
    <source>
        <dbReference type="ARBA" id="ARBA00009865"/>
    </source>
</evidence>
<dbReference type="GO" id="GO:0030246">
    <property type="term" value="F:carbohydrate binding"/>
    <property type="evidence" value="ECO:0007669"/>
    <property type="project" value="InterPro"/>
</dbReference>
<evidence type="ECO:0000256" key="2">
    <source>
        <dbReference type="ARBA" id="ARBA00022651"/>
    </source>
</evidence>
<organism evidence="10 11">
    <name type="scientific">Dactylosporangium aurantiacum</name>
    <dbReference type="NCBI Taxonomy" id="35754"/>
    <lineage>
        <taxon>Bacteria</taxon>
        <taxon>Bacillati</taxon>
        <taxon>Actinomycetota</taxon>
        <taxon>Actinomycetes</taxon>
        <taxon>Micromonosporales</taxon>
        <taxon>Micromonosporaceae</taxon>
        <taxon>Dactylosporangium</taxon>
    </lineage>
</organism>
<dbReference type="InterPro" id="IPR005084">
    <property type="entry name" value="CBM6"/>
</dbReference>
<dbReference type="InterPro" id="IPR008979">
    <property type="entry name" value="Galactose-bd-like_sf"/>
</dbReference>
<keyword evidence="5" id="KW-0119">Carbohydrate metabolism</keyword>
<evidence type="ECO:0000256" key="6">
    <source>
        <dbReference type="ARBA" id="ARBA00023295"/>
    </source>
</evidence>
<dbReference type="EMBL" id="CP073767">
    <property type="protein sequence ID" value="UWZ51393.1"/>
    <property type="molecule type" value="Genomic_DNA"/>
</dbReference>